<keyword evidence="3" id="KW-0067">ATP-binding</keyword>
<feature type="domain" description="Disease resistance protein winged helix" evidence="4">
    <location>
        <begin position="3"/>
        <end position="73"/>
    </location>
</feature>
<protein>
    <submittedName>
        <fullName evidence="5">Late blight resistance protein homolog R1B-23</fullName>
    </submittedName>
</protein>
<sequence>MGLFPEVYNFPVSILLKLWMAENFVQNSATDNLEEAYTNFLDDLVSKSLVMISKWRDNGEIKYCTLHDVVREFCLRKVAKEKFMQLIVLLIRVLDLLNVLLEGRFWARAMQAVTHLRYLAIYTYEFSFQWVSHLLDLQTLRVGWAIELSSRISPKLRHVDIKEFQFVWEDNDRSSSGDFQILNNSNSSLLNRLPTPEFDMPNLEELPLQSLEVGFSHFPIMPHYGIGRGDYCLVFPSNLKDLSLHRIVLIENVASNIARLRNLERLKLRLIGFKDEDIKCWDVGDYKFPTLKYFNLRRVNMDEWCSSEASFPVLEKLVIRRCEYLQEIPSSFADIQTLKLIRLWGCKKSVEDSALNIKKEVEDITGCDSLQVQLDFKDMPRGDDWYLFKTDIY</sequence>
<dbReference type="Gene3D" id="3.80.10.10">
    <property type="entry name" value="Ribonuclease Inhibitor"/>
    <property type="match status" value="1"/>
</dbReference>
<dbReference type="RefSeq" id="XP_016515227.1">
    <property type="nucleotide sequence ID" value="XM_016659741.1"/>
</dbReference>
<keyword evidence="1" id="KW-0547">Nucleotide-binding</keyword>
<dbReference type="InterPro" id="IPR036388">
    <property type="entry name" value="WH-like_DNA-bd_sf"/>
</dbReference>
<evidence type="ECO:0000259" key="4">
    <source>
        <dbReference type="Pfam" id="PF23559"/>
    </source>
</evidence>
<name>A0A1S4DP74_TOBAC</name>
<dbReference type="OrthoDB" id="1935686at2759"/>
<dbReference type="InterPro" id="IPR032675">
    <property type="entry name" value="LRR_dom_sf"/>
</dbReference>
<dbReference type="Pfam" id="PF23559">
    <property type="entry name" value="WHD_DRP"/>
    <property type="match status" value="1"/>
</dbReference>
<evidence type="ECO:0000313" key="5">
    <source>
        <dbReference type="RefSeq" id="XP_016515227.1"/>
    </source>
</evidence>
<gene>
    <name evidence="5" type="primary">LOC107831944</name>
</gene>
<dbReference type="AlphaFoldDB" id="A0A1S4DP74"/>
<organism evidence="5">
    <name type="scientific">Nicotiana tabacum</name>
    <name type="common">Common tobacco</name>
    <dbReference type="NCBI Taxonomy" id="4097"/>
    <lineage>
        <taxon>Eukaryota</taxon>
        <taxon>Viridiplantae</taxon>
        <taxon>Streptophyta</taxon>
        <taxon>Embryophyta</taxon>
        <taxon>Tracheophyta</taxon>
        <taxon>Spermatophyta</taxon>
        <taxon>Magnoliopsida</taxon>
        <taxon>eudicotyledons</taxon>
        <taxon>Gunneridae</taxon>
        <taxon>Pentapetalae</taxon>
        <taxon>asterids</taxon>
        <taxon>lamiids</taxon>
        <taxon>Solanales</taxon>
        <taxon>Solanaceae</taxon>
        <taxon>Nicotianoideae</taxon>
        <taxon>Nicotianeae</taxon>
        <taxon>Nicotiana</taxon>
    </lineage>
</organism>
<proteinExistence type="predicted"/>
<dbReference type="KEGG" id="nta:107831944"/>
<accession>A0A1S4DP74</accession>
<dbReference type="PaxDb" id="4097-A0A1S4DP74"/>
<evidence type="ECO:0000256" key="3">
    <source>
        <dbReference type="ARBA" id="ARBA00022840"/>
    </source>
</evidence>
<dbReference type="SMR" id="A0A1S4DP74"/>
<dbReference type="PANTHER" id="PTHR15140">
    <property type="entry name" value="TUBULIN-SPECIFIC CHAPERONE E"/>
    <property type="match status" value="1"/>
</dbReference>
<evidence type="ECO:0000256" key="1">
    <source>
        <dbReference type="ARBA" id="ARBA00022741"/>
    </source>
</evidence>
<dbReference type="PANTHER" id="PTHR15140:SF55">
    <property type="entry name" value="LATE BLIGHT RESISTANCE PROTEIN HOMOLOG R1C-3"/>
    <property type="match status" value="1"/>
</dbReference>
<dbReference type="GO" id="GO:0006952">
    <property type="term" value="P:defense response"/>
    <property type="evidence" value="ECO:0007669"/>
    <property type="project" value="UniProtKB-KW"/>
</dbReference>
<reference evidence="5" key="1">
    <citation type="submission" date="2025-08" db="UniProtKB">
        <authorList>
            <consortium name="RefSeq"/>
        </authorList>
    </citation>
    <scope>IDENTIFICATION</scope>
</reference>
<dbReference type="Gene3D" id="1.10.10.10">
    <property type="entry name" value="Winged helix-like DNA-binding domain superfamily/Winged helix DNA-binding domain"/>
    <property type="match status" value="1"/>
</dbReference>
<keyword evidence="2" id="KW-0611">Plant defense</keyword>
<dbReference type="InterPro" id="IPR058922">
    <property type="entry name" value="WHD_DRP"/>
</dbReference>
<evidence type="ECO:0000256" key="2">
    <source>
        <dbReference type="ARBA" id="ARBA00022821"/>
    </source>
</evidence>
<dbReference type="SUPFAM" id="SSF52047">
    <property type="entry name" value="RNI-like"/>
    <property type="match status" value="1"/>
</dbReference>